<keyword evidence="2" id="KW-1185">Reference proteome</keyword>
<sequence length="144" mass="16117">MDMFPHTVTLYNISEDSEYHITSNITLLQGVLLDASKGVNVRTSGIEGADAVNLYIPFSVSALDGMSGKKKRYVGPKEYMESENKDELWTLEPGNKCFFAKGRILKPGNDFQTINRENDDVYRVTKVDEKDFGGEMSHWEVGGA</sequence>
<name>A0A8J6J1F4_9FIRM</name>
<accession>A0A8J6J1F4</accession>
<gene>
    <name evidence="1" type="ORF">H8S11_13240</name>
</gene>
<protein>
    <submittedName>
        <fullName evidence="1">Uncharacterized protein</fullName>
    </submittedName>
</protein>
<evidence type="ECO:0000313" key="2">
    <source>
        <dbReference type="Proteomes" id="UP000628736"/>
    </source>
</evidence>
<proteinExistence type="predicted"/>
<dbReference type="EMBL" id="JACOPO010000014">
    <property type="protein sequence ID" value="MBC5723766.1"/>
    <property type="molecule type" value="Genomic_DNA"/>
</dbReference>
<reference evidence="1" key="1">
    <citation type="submission" date="2020-08" db="EMBL/GenBank/DDBJ databases">
        <title>Genome public.</title>
        <authorList>
            <person name="Liu C."/>
            <person name="Sun Q."/>
        </authorList>
    </citation>
    <scope>NUCLEOTIDE SEQUENCE</scope>
    <source>
        <strain evidence="1">NSJ-23</strain>
    </source>
</reference>
<dbReference type="AlphaFoldDB" id="A0A8J6J1F4"/>
<dbReference type="Proteomes" id="UP000628736">
    <property type="component" value="Unassembled WGS sequence"/>
</dbReference>
<evidence type="ECO:0000313" key="1">
    <source>
        <dbReference type="EMBL" id="MBC5723766.1"/>
    </source>
</evidence>
<organism evidence="1 2">
    <name type="scientific">Flintibacter hominis</name>
    <dbReference type="NCBI Taxonomy" id="2763048"/>
    <lineage>
        <taxon>Bacteria</taxon>
        <taxon>Bacillati</taxon>
        <taxon>Bacillota</taxon>
        <taxon>Clostridia</taxon>
        <taxon>Eubacteriales</taxon>
        <taxon>Flintibacter</taxon>
    </lineage>
</organism>
<comment type="caution">
    <text evidence="1">The sequence shown here is derived from an EMBL/GenBank/DDBJ whole genome shotgun (WGS) entry which is preliminary data.</text>
</comment>
<dbReference type="RefSeq" id="WP_186853461.1">
    <property type="nucleotide sequence ID" value="NZ_JACOPO010000014.1"/>
</dbReference>